<organism evidence="1 2">
    <name type="scientific">Pseudomonas fluorescens</name>
    <dbReference type="NCBI Taxonomy" id="294"/>
    <lineage>
        <taxon>Bacteria</taxon>
        <taxon>Pseudomonadati</taxon>
        <taxon>Pseudomonadota</taxon>
        <taxon>Gammaproteobacteria</taxon>
        <taxon>Pseudomonadales</taxon>
        <taxon>Pseudomonadaceae</taxon>
        <taxon>Pseudomonas</taxon>
    </lineage>
</organism>
<sequence length="231" mass="26049">MESAVTGLIRNPGWALLLALLWGGPALAVETPLSVAARPSVETPPLDVRQSQVFRAWFVRIAEEQLTKGPSPRWYQQDCSGLVRFAANEALKVHNDKWLRSNGLSNRYLPPELELSDAQRRLAQQWQQGGGKVGPYVNAIKLIQFNSRLVGRDVAQARPGDLMFFDQGDDQHLMIWMGRYIAYHTGTTTPTDNGMRSASLQQLMNWKDTRWIPDAANPNFIGVYRLNFLSQ</sequence>
<dbReference type="AlphaFoldDB" id="A0A160A2T6"/>
<protein>
    <recommendedName>
        <fullName evidence="3">DUF1175 domain-containing protein</fullName>
    </recommendedName>
</protein>
<dbReference type="InterPro" id="IPR009558">
    <property type="entry name" value="DUF1175"/>
</dbReference>
<dbReference type="Pfam" id="PF06672">
    <property type="entry name" value="DUF1175"/>
    <property type="match status" value="1"/>
</dbReference>
<dbReference type="Gene3D" id="3.90.1720.10">
    <property type="entry name" value="endopeptidase domain like (from Nostoc punctiforme)"/>
    <property type="match status" value="1"/>
</dbReference>
<evidence type="ECO:0000313" key="2">
    <source>
        <dbReference type="Proteomes" id="UP000076083"/>
    </source>
</evidence>
<evidence type="ECO:0000313" key="1">
    <source>
        <dbReference type="EMBL" id="AMZ74149.1"/>
    </source>
</evidence>
<gene>
    <name evidence="1" type="ORF">TK06_24655</name>
</gene>
<reference evidence="2" key="1">
    <citation type="submission" date="2016-04" db="EMBL/GenBank/DDBJ databases">
        <authorList>
            <person name="Ray J."/>
            <person name="Price M."/>
            <person name="Deutschbauer A."/>
        </authorList>
    </citation>
    <scope>NUCLEOTIDE SEQUENCE [LARGE SCALE GENOMIC DNA]</scope>
    <source>
        <strain evidence="2">FW300-N2E2</strain>
    </source>
</reference>
<evidence type="ECO:0008006" key="3">
    <source>
        <dbReference type="Google" id="ProtNLM"/>
    </source>
</evidence>
<accession>A0A160A2T6</accession>
<name>A0A160A2T6_PSEFL</name>
<reference evidence="1 2" key="2">
    <citation type="journal article" date="2018" name="Nature">
        <title>Mutant phenotypes for thousands of bacterial genes of unknown function.</title>
        <authorList>
            <person name="Price M.N."/>
            <person name="Wetmore K.M."/>
            <person name="Waters R.J."/>
            <person name="Callaghan M."/>
            <person name="Ray J."/>
            <person name="Liu H."/>
            <person name="Kuehl J.V."/>
            <person name="Melnyk R.A."/>
            <person name="Lamson J.S."/>
            <person name="Suh Y."/>
            <person name="Carlson H.K."/>
            <person name="Esquivel Z."/>
            <person name="Sadeeshkumar H."/>
            <person name="Chakraborty R."/>
            <person name="Zane G.M."/>
            <person name="Rubin B.E."/>
            <person name="Wall J.D."/>
            <person name="Visel A."/>
            <person name="Bristow J."/>
            <person name="Blow M.J."/>
            <person name="Arkin A.P."/>
            <person name="Deutschbauer A.M."/>
        </authorList>
    </citation>
    <scope>NUCLEOTIDE SEQUENCE [LARGE SCALE GENOMIC DNA]</scope>
    <source>
        <strain evidence="1 2">FW300-N2E2</strain>
    </source>
</reference>
<dbReference type="EMBL" id="CP015225">
    <property type="protein sequence ID" value="AMZ74149.1"/>
    <property type="molecule type" value="Genomic_DNA"/>
</dbReference>
<dbReference type="Proteomes" id="UP000076083">
    <property type="component" value="Chromosome"/>
</dbReference>
<proteinExistence type="predicted"/>